<keyword evidence="3" id="KW-0547">Nucleotide-binding</keyword>
<protein>
    <submittedName>
        <fullName evidence="5">ABC transporter ATP-binding protein</fullName>
    </submittedName>
</protein>
<dbReference type="Pfam" id="PF00005">
    <property type="entry name" value="ABC_tran"/>
    <property type="match status" value="1"/>
</dbReference>
<evidence type="ECO:0000256" key="1">
    <source>
        <dbReference type="ARBA" id="ARBA00005417"/>
    </source>
</evidence>
<dbReference type="InterPro" id="IPR003593">
    <property type="entry name" value="AAA+_ATPase"/>
</dbReference>
<dbReference type="PANTHER" id="PTHR43776:SF7">
    <property type="entry name" value="D,D-DIPEPTIDE TRANSPORT ATP-BINDING PROTEIN DDPF-RELATED"/>
    <property type="match status" value="1"/>
</dbReference>
<dbReference type="Proteomes" id="UP000265719">
    <property type="component" value="Chromosome"/>
</dbReference>
<evidence type="ECO:0000256" key="2">
    <source>
        <dbReference type="ARBA" id="ARBA00022448"/>
    </source>
</evidence>
<evidence type="ECO:0000313" key="6">
    <source>
        <dbReference type="Proteomes" id="UP000265719"/>
    </source>
</evidence>
<sequence>MSAPSSERLLDVRGLTVDYETGRATGWRRRRFPAIDAVSFDIRPGETLGLVGESGSGKSTTGRAILRLVDATSGSIRFGGLDVTALGHRTPLSYRRDVQAVFQDPSSSLNPRHLVSRSLTAALRRHGVADRAQRDAMVADAFERVGLSRAHLNRFPSELSGGQQQRVAIARALALQPKLVVCDEAVSALDLSTQSQIINLLADIQESTGMSYLFIAHDLRVVRHISHRIAVMHSGRLVESAPAQQLFDSPKHPYTRALLAASPATHPEGREQRRARRAGHRSDRRGGGTGGVQRGEAGCLFRDRCGKAMEICRTRTPALRKLDDGSRVACHLYEVHQEEKVLAGA</sequence>
<proteinExistence type="inferred from homology"/>
<dbReference type="PROSITE" id="PS00211">
    <property type="entry name" value="ABC_TRANSPORTER_1"/>
    <property type="match status" value="1"/>
</dbReference>
<dbReference type="EMBL" id="CP063196">
    <property type="protein sequence ID" value="UOE20935.1"/>
    <property type="molecule type" value="Genomic_DNA"/>
</dbReference>
<dbReference type="Gene3D" id="3.40.50.300">
    <property type="entry name" value="P-loop containing nucleotide triphosphate hydrolases"/>
    <property type="match status" value="1"/>
</dbReference>
<dbReference type="SUPFAM" id="SSF52540">
    <property type="entry name" value="P-loop containing nucleoside triphosphate hydrolases"/>
    <property type="match status" value="1"/>
</dbReference>
<keyword evidence="4 5" id="KW-0067">ATP-binding</keyword>
<name>A0A399G510_9ACTN</name>
<dbReference type="NCBIfam" id="TIGR01727">
    <property type="entry name" value="oligo_HPY"/>
    <property type="match status" value="1"/>
</dbReference>
<dbReference type="InterPro" id="IPR017871">
    <property type="entry name" value="ABC_transporter-like_CS"/>
</dbReference>
<dbReference type="SMART" id="SM00382">
    <property type="entry name" value="AAA"/>
    <property type="match status" value="1"/>
</dbReference>
<accession>A0A399G510</accession>
<dbReference type="GO" id="GO:0016887">
    <property type="term" value="F:ATP hydrolysis activity"/>
    <property type="evidence" value="ECO:0007669"/>
    <property type="project" value="InterPro"/>
</dbReference>
<dbReference type="CDD" id="cd03257">
    <property type="entry name" value="ABC_NikE_OppD_transporters"/>
    <property type="match status" value="1"/>
</dbReference>
<evidence type="ECO:0000256" key="4">
    <source>
        <dbReference type="ARBA" id="ARBA00022840"/>
    </source>
</evidence>
<organism evidence="5 6">
    <name type="scientific">Thermobifida halotolerans</name>
    <dbReference type="NCBI Taxonomy" id="483545"/>
    <lineage>
        <taxon>Bacteria</taxon>
        <taxon>Bacillati</taxon>
        <taxon>Actinomycetota</taxon>
        <taxon>Actinomycetes</taxon>
        <taxon>Streptosporangiales</taxon>
        <taxon>Nocardiopsidaceae</taxon>
        <taxon>Thermobifida</taxon>
    </lineage>
</organism>
<dbReference type="GO" id="GO:0055085">
    <property type="term" value="P:transmembrane transport"/>
    <property type="evidence" value="ECO:0007669"/>
    <property type="project" value="UniProtKB-ARBA"/>
</dbReference>
<dbReference type="AlphaFoldDB" id="A0A399G510"/>
<dbReference type="Pfam" id="PF08352">
    <property type="entry name" value="oligo_HPY"/>
    <property type="match status" value="1"/>
</dbReference>
<comment type="similarity">
    <text evidence="1">Belongs to the ABC transporter superfamily.</text>
</comment>
<dbReference type="RefSeq" id="WP_068693411.1">
    <property type="nucleotide sequence ID" value="NZ_CP063196.1"/>
</dbReference>
<dbReference type="GO" id="GO:0005524">
    <property type="term" value="F:ATP binding"/>
    <property type="evidence" value="ECO:0007669"/>
    <property type="project" value="UniProtKB-KW"/>
</dbReference>
<dbReference type="InterPro" id="IPR027417">
    <property type="entry name" value="P-loop_NTPase"/>
</dbReference>
<reference evidence="5" key="1">
    <citation type="submission" date="2020-10" db="EMBL/GenBank/DDBJ databases">
        <title>De novo genome project of the cellulose decomposer Thermobifida halotolerans type strain.</title>
        <authorList>
            <person name="Nagy I."/>
            <person name="Horvath B."/>
            <person name="Kukolya J."/>
            <person name="Nagy I."/>
            <person name="Orsini M."/>
        </authorList>
    </citation>
    <scope>NUCLEOTIDE SEQUENCE</scope>
    <source>
        <strain evidence="5">DSM 44931</strain>
    </source>
</reference>
<keyword evidence="2" id="KW-0813">Transport</keyword>
<dbReference type="KEGG" id="thao:NI17_007120"/>
<gene>
    <name evidence="5" type="ORF">NI17_007120</name>
</gene>
<dbReference type="GO" id="GO:0015833">
    <property type="term" value="P:peptide transport"/>
    <property type="evidence" value="ECO:0007669"/>
    <property type="project" value="InterPro"/>
</dbReference>
<dbReference type="PROSITE" id="PS50893">
    <property type="entry name" value="ABC_TRANSPORTER_2"/>
    <property type="match status" value="1"/>
</dbReference>
<dbReference type="InterPro" id="IPR003439">
    <property type="entry name" value="ABC_transporter-like_ATP-bd"/>
</dbReference>
<dbReference type="InterPro" id="IPR050319">
    <property type="entry name" value="ABC_transp_ATP-bind"/>
</dbReference>
<keyword evidence="6" id="KW-1185">Reference proteome</keyword>
<evidence type="ECO:0000313" key="5">
    <source>
        <dbReference type="EMBL" id="UOE20935.1"/>
    </source>
</evidence>
<dbReference type="OrthoDB" id="2986442at2"/>
<dbReference type="FunFam" id="3.40.50.300:FF:000016">
    <property type="entry name" value="Oligopeptide ABC transporter ATP-binding component"/>
    <property type="match status" value="1"/>
</dbReference>
<dbReference type="InterPro" id="IPR013563">
    <property type="entry name" value="Oligopep_ABC_C"/>
</dbReference>
<dbReference type="PANTHER" id="PTHR43776">
    <property type="entry name" value="TRANSPORT ATP-BINDING PROTEIN"/>
    <property type="match status" value="1"/>
</dbReference>
<evidence type="ECO:0000256" key="3">
    <source>
        <dbReference type="ARBA" id="ARBA00022741"/>
    </source>
</evidence>